<keyword evidence="1 2" id="KW-0378">Hydrolase</keyword>
<comment type="catalytic activity">
    <reaction evidence="2">
        <text>a 3'-end 2',3'-cyclophospho-ribonucleotide-RNA + H2O = a 3'-end 2'-phospho-ribonucleotide-RNA + H(+)</text>
        <dbReference type="Rhea" id="RHEA:11828"/>
        <dbReference type="Rhea" id="RHEA-COMP:10464"/>
        <dbReference type="Rhea" id="RHEA-COMP:17353"/>
        <dbReference type="ChEBI" id="CHEBI:15377"/>
        <dbReference type="ChEBI" id="CHEBI:15378"/>
        <dbReference type="ChEBI" id="CHEBI:83064"/>
        <dbReference type="ChEBI" id="CHEBI:173113"/>
        <dbReference type="EC" id="3.1.4.58"/>
    </reaction>
</comment>
<organism evidence="3 4">
    <name type="scientific">Bacillus oleivorans</name>
    <dbReference type="NCBI Taxonomy" id="1448271"/>
    <lineage>
        <taxon>Bacteria</taxon>
        <taxon>Bacillati</taxon>
        <taxon>Bacillota</taxon>
        <taxon>Bacilli</taxon>
        <taxon>Bacillales</taxon>
        <taxon>Bacillaceae</taxon>
        <taxon>Bacillus</taxon>
    </lineage>
</organism>
<proteinExistence type="inferred from homology"/>
<dbReference type="OrthoDB" id="9789350at2"/>
<sequence length="183" mass="21364">MSHHYFFAVPLPPRTKKVIKEKCDQLSNILPFHKWVHIEDYHITLAFLGGIELAKVEQAILEMSSPLQKLTPFSLSLHSFGTFGKPSQPRIFWVGIEKNQFLHQTRSIVFESCEKVGFQLETRPFSPHITVARKWRGTENFDSHLLKEAELSDNFIVDRVVLYQTHLDRIPKYEVIETITFNK</sequence>
<comment type="similarity">
    <text evidence="2">Belongs to the 2H phosphoesterase superfamily. ThpR family.</text>
</comment>
<evidence type="ECO:0000256" key="2">
    <source>
        <dbReference type="HAMAP-Rule" id="MF_01940"/>
    </source>
</evidence>
<dbReference type="RefSeq" id="WP_097158929.1">
    <property type="nucleotide sequence ID" value="NZ_JBEPMQ010000004.1"/>
</dbReference>
<dbReference type="Gene3D" id="3.90.1140.10">
    <property type="entry name" value="Cyclic phosphodiesterase"/>
    <property type="match status" value="1"/>
</dbReference>
<feature type="short sequence motif" description="HXTX 1" evidence="2">
    <location>
        <begin position="42"/>
        <end position="45"/>
    </location>
</feature>
<protein>
    <recommendedName>
        <fullName evidence="2">RNA 2',3'-cyclic phosphodiesterase</fullName>
        <shortName evidence="2">RNA 2',3'-CPDase</shortName>
        <ecNumber evidence="2">3.1.4.58</ecNumber>
    </recommendedName>
</protein>
<name>A0A285CUU1_9BACI</name>
<dbReference type="EC" id="3.1.4.58" evidence="2"/>
<dbReference type="AlphaFoldDB" id="A0A285CUU1"/>
<accession>A0A285CUU1</accession>
<gene>
    <name evidence="3" type="ORF">SAMN05877753_105115</name>
</gene>
<dbReference type="SUPFAM" id="SSF55144">
    <property type="entry name" value="LigT-like"/>
    <property type="match status" value="1"/>
</dbReference>
<feature type="active site" description="Proton acceptor" evidence="2">
    <location>
        <position position="128"/>
    </location>
</feature>
<keyword evidence="4" id="KW-1185">Reference proteome</keyword>
<dbReference type="HAMAP" id="MF_01940">
    <property type="entry name" value="RNA_CPDase"/>
    <property type="match status" value="1"/>
</dbReference>
<dbReference type="PANTHER" id="PTHR35561:SF1">
    <property type="entry name" value="RNA 2',3'-CYCLIC PHOSPHODIESTERASE"/>
    <property type="match status" value="1"/>
</dbReference>
<dbReference type="PANTHER" id="PTHR35561">
    <property type="entry name" value="RNA 2',3'-CYCLIC PHOSPHODIESTERASE"/>
    <property type="match status" value="1"/>
</dbReference>
<feature type="short sequence motif" description="HXTX 2" evidence="2">
    <location>
        <begin position="128"/>
        <end position="131"/>
    </location>
</feature>
<dbReference type="GO" id="GO:0004113">
    <property type="term" value="F:2',3'-cyclic-nucleotide 3'-phosphodiesterase activity"/>
    <property type="evidence" value="ECO:0007669"/>
    <property type="project" value="InterPro"/>
</dbReference>
<keyword evidence="3" id="KW-0436">Ligase</keyword>
<evidence type="ECO:0000313" key="4">
    <source>
        <dbReference type="Proteomes" id="UP000219546"/>
    </source>
</evidence>
<dbReference type="InterPro" id="IPR009097">
    <property type="entry name" value="Cyclic_Pdiesterase"/>
</dbReference>
<dbReference type="GO" id="GO:0016874">
    <property type="term" value="F:ligase activity"/>
    <property type="evidence" value="ECO:0007669"/>
    <property type="project" value="UniProtKB-KW"/>
</dbReference>
<dbReference type="Pfam" id="PF13563">
    <property type="entry name" value="2_5_RNA_ligase2"/>
    <property type="match status" value="1"/>
</dbReference>
<dbReference type="InterPro" id="IPR004175">
    <property type="entry name" value="RNA_CPDase"/>
</dbReference>
<dbReference type="Proteomes" id="UP000219546">
    <property type="component" value="Unassembled WGS sequence"/>
</dbReference>
<evidence type="ECO:0000313" key="3">
    <source>
        <dbReference type="EMBL" id="SNX71327.1"/>
    </source>
</evidence>
<evidence type="ECO:0000256" key="1">
    <source>
        <dbReference type="ARBA" id="ARBA00022801"/>
    </source>
</evidence>
<dbReference type="GO" id="GO:0008664">
    <property type="term" value="F:RNA 2',3'-cyclic 3'-phosphodiesterase activity"/>
    <property type="evidence" value="ECO:0007669"/>
    <property type="project" value="UniProtKB-EC"/>
</dbReference>
<dbReference type="NCBIfam" id="TIGR02258">
    <property type="entry name" value="2_5_ligase"/>
    <property type="match status" value="1"/>
</dbReference>
<feature type="active site" description="Proton donor" evidence="2">
    <location>
        <position position="42"/>
    </location>
</feature>
<reference evidence="3 4" key="1">
    <citation type="submission" date="2017-08" db="EMBL/GenBank/DDBJ databases">
        <authorList>
            <person name="de Groot N.N."/>
        </authorList>
    </citation>
    <scope>NUCLEOTIDE SEQUENCE [LARGE SCALE GENOMIC DNA]</scope>
    <source>
        <strain evidence="3 4">JC228</strain>
    </source>
</reference>
<dbReference type="EMBL" id="OAOP01000005">
    <property type="protein sequence ID" value="SNX71327.1"/>
    <property type="molecule type" value="Genomic_DNA"/>
</dbReference>
<comment type="function">
    <text evidence="2">Hydrolyzes RNA 2',3'-cyclic phosphodiester to an RNA 2'-phosphomonoester.</text>
</comment>